<feature type="chain" id="PRO_5046874276" evidence="2">
    <location>
        <begin position="21"/>
        <end position="692"/>
    </location>
</feature>
<evidence type="ECO:0000259" key="3">
    <source>
        <dbReference type="Pfam" id="PF00326"/>
    </source>
</evidence>
<evidence type="ECO:0000313" key="4">
    <source>
        <dbReference type="EMBL" id="MFG6429972.1"/>
    </source>
</evidence>
<dbReference type="Gene3D" id="3.40.50.1820">
    <property type="entry name" value="alpha/beta hydrolase"/>
    <property type="match status" value="1"/>
</dbReference>
<feature type="signal peptide" evidence="2">
    <location>
        <begin position="1"/>
        <end position="20"/>
    </location>
</feature>
<keyword evidence="5" id="KW-1185">Reference proteome</keyword>
<name>A0ABW7F410_9BURK</name>
<sequence>MQSYLNKLARLLAVAGAALAACPAAVMAQTAPAAAPIRVPTVETLAQFPGMTGFQISPDGKHMVALQSQGDIRNILVWKLADLAAKPTVIGAKNMQISSVSFLKNDMLQVNMTQPFDLRTDETIKVFINKLYFTDLEGKNWIEPMAATEIPRTEIAKKAAALANPTVLNRLLSDPENVIVVSDSGNATSRDVYRYNLRSNKAQRIMRLGESDNNVFVNSKGVVWAKSRLNGDSQGTFIAIEFRNKDGDWEEHFRNYVKNRDVVDVIAVGTKPGTAVISSNVGREFTALYEYDIAARKMGPALFEHKFFDATGVRSLRSDDTPPDEAYDGYTYDGHLARDTHWVNEKLDAVVRGVGQALGIKEIDQEFVGVGSGERATVRSFDGVSVRLTGYVAGETPTYLIRVSGLTYPTEHYLLRGQSIQLLAKERPDVDRRALGTARFVYYKARDGLNIPAYLTVPNPQLCGAGPYAAVVHPHGGPWGRDYMEYDTSGWVPLLVSQCRVVLQPQFRGSADWGRTLWFAGDREWGQKMQDDKDDGAKWLVSEKLADPKRIAMFGFSYGGYSAFAAAVRPHGLYKCAIAGAGVSDIERIWAKFFDNPYFRSAQEPTVRGLSPLSKADKIEIPIMVYHGDRDQVVPLIQSELFVDKAKSAGKPVEYHVLKDYAHGPAWTRKIMADQLNLISSYLGKGCGGGGL</sequence>
<accession>A0ABW7F410</accession>
<dbReference type="SUPFAM" id="SSF53474">
    <property type="entry name" value="alpha/beta-Hydrolases"/>
    <property type="match status" value="1"/>
</dbReference>
<dbReference type="EMBL" id="JBIGHV010000003">
    <property type="protein sequence ID" value="MFG6429972.1"/>
    <property type="molecule type" value="Genomic_DNA"/>
</dbReference>
<dbReference type="RefSeq" id="WP_394477871.1">
    <property type="nucleotide sequence ID" value="NZ_JBIGHV010000003.1"/>
</dbReference>
<dbReference type="GO" id="GO:0016787">
    <property type="term" value="F:hydrolase activity"/>
    <property type="evidence" value="ECO:0007669"/>
    <property type="project" value="UniProtKB-KW"/>
</dbReference>
<dbReference type="InterPro" id="IPR001375">
    <property type="entry name" value="Peptidase_S9_cat"/>
</dbReference>
<protein>
    <submittedName>
        <fullName evidence="4">Alpha/beta hydrolase family protein</fullName>
        <ecNumber evidence="4">3.4.-.-</ecNumber>
    </submittedName>
</protein>
<gene>
    <name evidence="4" type="ORF">ACG00Y_08630</name>
</gene>
<evidence type="ECO:0000313" key="5">
    <source>
        <dbReference type="Proteomes" id="UP001606210"/>
    </source>
</evidence>
<dbReference type="SUPFAM" id="SSF82171">
    <property type="entry name" value="DPP6 N-terminal domain-like"/>
    <property type="match status" value="1"/>
</dbReference>
<dbReference type="PROSITE" id="PS51257">
    <property type="entry name" value="PROKAR_LIPOPROTEIN"/>
    <property type="match status" value="1"/>
</dbReference>
<feature type="domain" description="Peptidase S9 prolyl oligopeptidase catalytic" evidence="3">
    <location>
        <begin position="495"/>
        <end position="680"/>
    </location>
</feature>
<comment type="caution">
    <text evidence="4">The sequence shown here is derived from an EMBL/GenBank/DDBJ whole genome shotgun (WGS) entry which is preliminary data.</text>
</comment>
<organism evidence="4 5">
    <name type="scientific">Pelomonas parva</name>
    <dbReference type="NCBI Taxonomy" id="3299032"/>
    <lineage>
        <taxon>Bacteria</taxon>
        <taxon>Pseudomonadati</taxon>
        <taxon>Pseudomonadota</taxon>
        <taxon>Betaproteobacteria</taxon>
        <taxon>Burkholderiales</taxon>
        <taxon>Sphaerotilaceae</taxon>
        <taxon>Roseateles</taxon>
    </lineage>
</organism>
<reference evidence="4 5" key="1">
    <citation type="submission" date="2024-08" db="EMBL/GenBank/DDBJ databases">
        <authorList>
            <person name="Lu H."/>
        </authorList>
    </citation>
    <scope>NUCLEOTIDE SEQUENCE [LARGE SCALE GENOMIC DNA]</scope>
    <source>
        <strain evidence="4 5">LYH14W</strain>
    </source>
</reference>
<keyword evidence="2" id="KW-0732">Signal</keyword>
<dbReference type="Proteomes" id="UP001606210">
    <property type="component" value="Unassembled WGS sequence"/>
</dbReference>
<dbReference type="PANTHER" id="PTHR42776">
    <property type="entry name" value="SERINE PEPTIDASE S9 FAMILY MEMBER"/>
    <property type="match status" value="1"/>
</dbReference>
<keyword evidence="1 4" id="KW-0378">Hydrolase</keyword>
<evidence type="ECO:0000256" key="1">
    <source>
        <dbReference type="ARBA" id="ARBA00022801"/>
    </source>
</evidence>
<dbReference type="Pfam" id="PF00326">
    <property type="entry name" value="Peptidase_S9"/>
    <property type="match status" value="1"/>
</dbReference>
<dbReference type="InterPro" id="IPR029058">
    <property type="entry name" value="AB_hydrolase_fold"/>
</dbReference>
<dbReference type="PANTHER" id="PTHR42776:SF27">
    <property type="entry name" value="DIPEPTIDYL PEPTIDASE FAMILY MEMBER 6"/>
    <property type="match status" value="1"/>
</dbReference>
<proteinExistence type="predicted"/>
<evidence type="ECO:0000256" key="2">
    <source>
        <dbReference type="SAM" id="SignalP"/>
    </source>
</evidence>
<dbReference type="EC" id="3.4.-.-" evidence="4"/>